<sequence length="383" mass="41755">MPTTRSQTRSMNMLGNPHSQPATVPAESPFAAIYSTAAINRNSSLFNDQASTTQPGISRSENESKILDGQPGSASLFGNRTPSNKNTRSFIAGDENIPSPSTDNENTPSGSAGAENTLSLFAGNGNPLSRNEKTSLFALCSPPRPPPLTLFGVRMDYRPGPKPNSQVTNPNQQSNKEDNLLPPDEYATSLLERILKVDEILKDVNCLDELTEDVVRKLMATDFGLLTIMKFEVTLFEWADWSEPMKLKGLPVDLNNDGWDHITIQCGRGIRKQQENPESGDSLAVSGGAFFPVQKELSSSGWGPKPRDRKGSGRLFAFKYHELVRKHNGVLSRLHIVPKRISSCALCVTEQTILILQCAADPCLSPAGGKVARYKAQWTSPSA</sequence>
<feature type="compositionally biased region" description="Polar residues" evidence="1">
    <location>
        <begin position="1"/>
        <end position="22"/>
    </location>
</feature>
<keyword evidence="3" id="KW-1185">Reference proteome</keyword>
<feature type="region of interest" description="Disordered" evidence="1">
    <location>
        <begin position="1"/>
        <end position="25"/>
    </location>
</feature>
<organism evidence="2 3">
    <name type="scientific">Talaromyces islandicus</name>
    <name type="common">Penicillium islandicum</name>
    <dbReference type="NCBI Taxonomy" id="28573"/>
    <lineage>
        <taxon>Eukaryota</taxon>
        <taxon>Fungi</taxon>
        <taxon>Dikarya</taxon>
        <taxon>Ascomycota</taxon>
        <taxon>Pezizomycotina</taxon>
        <taxon>Eurotiomycetes</taxon>
        <taxon>Eurotiomycetidae</taxon>
        <taxon>Eurotiales</taxon>
        <taxon>Trichocomaceae</taxon>
        <taxon>Talaromyces</taxon>
        <taxon>Talaromyces sect. Islandici</taxon>
    </lineage>
</organism>
<feature type="compositionally biased region" description="Polar residues" evidence="1">
    <location>
        <begin position="163"/>
        <end position="174"/>
    </location>
</feature>
<feature type="compositionally biased region" description="Polar residues" evidence="1">
    <location>
        <begin position="72"/>
        <end position="89"/>
    </location>
</feature>
<dbReference type="OrthoDB" id="4227156at2759"/>
<evidence type="ECO:0000256" key="1">
    <source>
        <dbReference type="SAM" id="MobiDB-lite"/>
    </source>
</evidence>
<gene>
    <name evidence="2" type="ORF">PISL3812_08678</name>
</gene>
<protein>
    <submittedName>
        <fullName evidence="2">Uncharacterized protein</fullName>
    </submittedName>
</protein>
<dbReference type="Proteomes" id="UP000054383">
    <property type="component" value="Unassembled WGS sequence"/>
</dbReference>
<feature type="compositionally biased region" description="Polar residues" evidence="1">
    <location>
        <begin position="98"/>
        <end position="118"/>
    </location>
</feature>
<evidence type="ECO:0000313" key="2">
    <source>
        <dbReference type="EMBL" id="CRG91628.1"/>
    </source>
</evidence>
<feature type="region of interest" description="Disordered" evidence="1">
    <location>
        <begin position="155"/>
        <end position="181"/>
    </location>
</feature>
<name>A0A0U1M7X5_TALIS</name>
<dbReference type="EMBL" id="CVMT01000010">
    <property type="protein sequence ID" value="CRG91628.1"/>
    <property type="molecule type" value="Genomic_DNA"/>
</dbReference>
<feature type="compositionally biased region" description="Polar residues" evidence="1">
    <location>
        <begin position="45"/>
        <end position="59"/>
    </location>
</feature>
<dbReference type="AlphaFoldDB" id="A0A0U1M7X5"/>
<feature type="region of interest" description="Disordered" evidence="1">
    <location>
        <begin position="45"/>
        <end position="118"/>
    </location>
</feature>
<evidence type="ECO:0000313" key="3">
    <source>
        <dbReference type="Proteomes" id="UP000054383"/>
    </source>
</evidence>
<accession>A0A0U1M7X5</accession>
<reference evidence="2 3" key="1">
    <citation type="submission" date="2015-04" db="EMBL/GenBank/DDBJ databases">
        <authorList>
            <person name="Syromyatnikov M.Y."/>
            <person name="Popov V.N."/>
        </authorList>
    </citation>
    <scope>NUCLEOTIDE SEQUENCE [LARGE SCALE GENOMIC DNA]</scope>
    <source>
        <strain evidence="2">WF-38-12</strain>
    </source>
</reference>
<proteinExistence type="predicted"/>